<keyword evidence="2" id="KW-0813">Transport</keyword>
<dbReference type="Gene3D" id="1.20.1250.20">
    <property type="entry name" value="MFS general substrate transporter like domains"/>
    <property type="match status" value="1"/>
</dbReference>
<keyword evidence="4 7" id="KW-1133">Transmembrane helix</keyword>
<feature type="region of interest" description="Disordered" evidence="6">
    <location>
        <begin position="473"/>
        <end position="505"/>
    </location>
</feature>
<feature type="transmembrane region" description="Helical" evidence="7">
    <location>
        <begin position="172"/>
        <end position="191"/>
    </location>
</feature>
<dbReference type="InterPro" id="IPR011701">
    <property type="entry name" value="MFS"/>
</dbReference>
<dbReference type="Proteomes" id="UP000008710">
    <property type="component" value="Plasmid pRHL2"/>
</dbReference>
<evidence type="ECO:0000313" key="10">
    <source>
        <dbReference type="Proteomes" id="UP000008710"/>
    </source>
</evidence>
<organism evidence="9 10">
    <name type="scientific">Rhodococcus jostii (strain RHA1)</name>
    <dbReference type="NCBI Taxonomy" id="101510"/>
    <lineage>
        <taxon>Bacteria</taxon>
        <taxon>Bacillati</taxon>
        <taxon>Actinomycetota</taxon>
        <taxon>Actinomycetes</taxon>
        <taxon>Mycobacteriales</taxon>
        <taxon>Nocardiaceae</taxon>
        <taxon>Rhodococcus</taxon>
    </lineage>
</organism>
<evidence type="ECO:0000256" key="4">
    <source>
        <dbReference type="ARBA" id="ARBA00022989"/>
    </source>
</evidence>
<keyword evidence="5 7" id="KW-0472">Membrane</keyword>
<feature type="transmembrane region" description="Helical" evidence="7">
    <location>
        <begin position="366"/>
        <end position="391"/>
    </location>
</feature>
<feature type="transmembrane region" description="Helical" evidence="7">
    <location>
        <begin position="84"/>
        <end position="103"/>
    </location>
</feature>
<protein>
    <submittedName>
        <fullName evidence="9">Possible multidrug resistance transporter, MFS superfamily</fullName>
    </submittedName>
</protein>
<dbReference type="PATRIC" id="fig|101510.16.peg.8681"/>
<dbReference type="PROSITE" id="PS50850">
    <property type="entry name" value="MFS"/>
    <property type="match status" value="1"/>
</dbReference>
<dbReference type="PANTHER" id="PTHR42718:SF9">
    <property type="entry name" value="MAJOR FACILITATOR SUPERFAMILY MULTIDRUG TRANSPORTER MFSC"/>
    <property type="match status" value="1"/>
</dbReference>
<dbReference type="RefSeq" id="WP_011600114.1">
    <property type="nucleotide sequence ID" value="NC_008270.1"/>
</dbReference>
<evidence type="ECO:0000256" key="6">
    <source>
        <dbReference type="SAM" id="MobiDB-lite"/>
    </source>
</evidence>
<geneLocation type="plasmid" evidence="9 10">
    <name>pRHL2</name>
</geneLocation>
<dbReference type="KEGG" id="rha:RHA1_ro10285"/>
<feature type="transmembrane region" description="Helical" evidence="7">
    <location>
        <begin position="411"/>
        <end position="430"/>
    </location>
</feature>
<evidence type="ECO:0000259" key="8">
    <source>
        <dbReference type="PROSITE" id="PS50850"/>
    </source>
</evidence>
<feature type="transmembrane region" description="Helical" evidence="7">
    <location>
        <begin position="141"/>
        <end position="160"/>
    </location>
</feature>
<feature type="transmembrane region" description="Helical" evidence="7">
    <location>
        <begin position="272"/>
        <end position="295"/>
    </location>
</feature>
<feature type="transmembrane region" description="Helical" evidence="7">
    <location>
        <begin position="12"/>
        <end position="32"/>
    </location>
</feature>
<dbReference type="EMBL" id="CP000433">
    <property type="protein sequence ID" value="ABH00476.1"/>
    <property type="molecule type" value="Genomic_DNA"/>
</dbReference>
<dbReference type="OrthoDB" id="9812221at2"/>
<feature type="transmembrane region" description="Helical" evidence="7">
    <location>
        <begin position="442"/>
        <end position="465"/>
    </location>
</feature>
<feature type="transmembrane region" description="Helical" evidence="7">
    <location>
        <begin position="109"/>
        <end position="129"/>
    </location>
</feature>
<gene>
    <name evidence="9" type="ordered locus">RHA1_ro10285</name>
</gene>
<feature type="transmembrane region" description="Helical" evidence="7">
    <location>
        <begin position="301"/>
        <end position="326"/>
    </location>
</feature>
<feature type="transmembrane region" description="Helical" evidence="7">
    <location>
        <begin position="233"/>
        <end position="251"/>
    </location>
</feature>
<evidence type="ECO:0000313" key="9">
    <source>
        <dbReference type="EMBL" id="ABH00476.1"/>
    </source>
</evidence>
<dbReference type="GO" id="GO:0022857">
    <property type="term" value="F:transmembrane transporter activity"/>
    <property type="evidence" value="ECO:0007669"/>
    <property type="project" value="InterPro"/>
</dbReference>
<comment type="subcellular location">
    <subcellularLocation>
        <location evidence="1">Cell membrane</location>
        <topology evidence="1">Multi-pass membrane protein</topology>
    </subcellularLocation>
</comment>
<dbReference type="GO" id="GO:0005886">
    <property type="term" value="C:plasma membrane"/>
    <property type="evidence" value="ECO:0007669"/>
    <property type="project" value="UniProtKB-SubCell"/>
</dbReference>
<feature type="transmembrane region" description="Helical" evidence="7">
    <location>
        <begin position="52"/>
        <end position="72"/>
    </location>
</feature>
<feature type="transmembrane region" description="Helical" evidence="7">
    <location>
        <begin position="203"/>
        <end position="227"/>
    </location>
</feature>
<evidence type="ECO:0000256" key="2">
    <source>
        <dbReference type="ARBA" id="ARBA00022448"/>
    </source>
</evidence>
<evidence type="ECO:0000256" key="1">
    <source>
        <dbReference type="ARBA" id="ARBA00004651"/>
    </source>
</evidence>
<dbReference type="PANTHER" id="PTHR42718">
    <property type="entry name" value="MAJOR FACILITATOR SUPERFAMILY MULTIDRUG TRANSPORTER MFSC"/>
    <property type="match status" value="1"/>
</dbReference>
<feature type="transmembrane region" description="Helical" evidence="7">
    <location>
        <begin position="338"/>
        <end position="360"/>
    </location>
</feature>
<evidence type="ECO:0000256" key="3">
    <source>
        <dbReference type="ARBA" id="ARBA00022692"/>
    </source>
</evidence>
<accession>Q0RW60</accession>
<keyword evidence="3 7" id="KW-0812">Transmembrane</keyword>
<name>Q0RW60_RHOJR</name>
<reference evidence="10" key="1">
    <citation type="journal article" date="2006" name="Proc. Natl. Acad. Sci. U.S.A.">
        <title>The complete genome of Rhodococcus sp. RHA1 provides insights into a catabolic powerhouse.</title>
        <authorList>
            <person name="McLeod M.P."/>
            <person name="Warren R.L."/>
            <person name="Hsiao W.W.L."/>
            <person name="Araki N."/>
            <person name="Myhre M."/>
            <person name="Fernandes C."/>
            <person name="Miyazawa D."/>
            <person name="Wong W."/>
            <person name="Lillquist A.L."/>
            <person name="Wang D."/>
            <person name="Dosanjh M."/>
            <person name="Hara H."/>
            <person name="Petrescu A."/>
            <person name="Morin R.D."/>
            <person name="Yang G."/>
            <person name="Stott J.M."/>
            <person name="Schein J.E."/>
            <person name="Shin H."/>
            <person name="Smailus D."/>
            <person name="Siddiqui A.S."/>
            <person name="Marra M.A."/>
            <person name="Jones S.J.M."/>
            <person name="Holt R."/>
            <person name="Brinkman F.S.L."/>
            <person name="Miyauchi K."/>
            <person name="Fukuda M."/>
            <person name="Davies J.E."/>
            <person name="Mohn W.W."/>
            <person name="Eltis L.D."/>
        </authorList>
    </citation>
    <scope>NUCLEOTIDE SEQUENCE [LARGE SCALE GENOMIC DNA]</scope>
    <source>
        <strain evidence="10">RHA1</strain>
    </source>
</reference>
<sequence length="505" mass="51715">MDRDVRTTTRRAGAGSVMLIAVLMLAETNHAFEQNMVSIALPHLYADFGDPVAVGWSITGYALVAAATAATAGRLGDVLGRRMVLAGSLLLGTVGSFVVVFWPTLAGLITGRAIQGFTGAILGLAFGIARERMGEARAGQAISLLAGTALVGGTLGQLIAGTMLDRWGWHSMFYFSAALALISTILAVVVVPPSPRRGTLRDVDFLGGTLFAVIITLLLLAFTVARAGATGRVVGSLLAAAVVIGALFSSWSLRHRNPAIDLRAFRVKRVAIAHAAMLVASLGVMSTFVSFSVALQTPSVVGIGFGATALVTSLFMGIPSLIGGGVFSPLSGRLARRYGAGVSMLLGASIVAVGSVTLLLTSRTSIGLPVGIAFTIFGVGALYAAIPVLLLRATPEERTSEAGNLNQVVKAVGLAVGPILVSALLATNVVQVGQRPFPAPSAHTAVFMLSTVAAALLIVLSLVAIRVERGIPRREGGTAPDPVTDTERGTTANPVSGTKPGAVPA</sequence>
<dbReference type="HOGENOM" id="CLU_000960_28_3_11"/>
<keyword evidence="9" id="KW-0614">Plasmid</keyword>
<dbReference type="InterPro" id="IPR036259">
    <property type="entry name" value="MFS_trans_sf"/>
</dbReference>
<dbReference type="SUPFAM" id="SSF103473">
    <property type="entry name" value="MFS general substrate transporter"/>
    <property type="match status" value="1"/>
</dbReference>
<dbReference type="InterPro" id="IPR020846">
    <property type="entry name" value="MFS_dom"/>
</dbReference>
<evidence type="ECO:0000256" key="7">
    <source>
        <dbReference type="SAM" id="Phobius"/>
    </source>
</evidence>
<dbReference type="AlphaFoldDB" id="Q0RW60"/>
<feature type="domain" description="Major facilitator superfamily (MFS) profile" evidence="8">
    <location>
        <begin position="19"/>
        <end position="469"/>
    </location>
</feature>
<dbReference type="Pfam" id="PF07690">
    <property type="entry name" value="MFS_1"/>
    <property type="match status" value="1"/>
</dbReference>
<evidence type="ECO:0000256" key="5">
    <source>
        <dbReference type="ARBA" id="ARBA00023136"/>
    </source>
</evidence>
<proteinExistence type="predicted"/>